<keyword evidence="15" id="KW-1185">Reference proteome</keyword>
<keyword evidence="6" id="KW-1003">Cell membrane</keyword>
<accession>A0A914CA81</accession>
<evidence type="ECO:0000256" key="11">
    <source>
        <dbReference type="ARBA" id="ARBA00023034"/>
    </source>
</evidence>
<dbReference type="Proteomes" id="UP000887540">
    <property type="component" value="Unplaced"/>
</dbReference>
<keyword evidence="7" id="KW-0762">Sugar transport</keyword>
<keyword evidence="11" id="KW-0333">Golgi apparatus</keyword>
<evidence type="ECO:0000256" key="10">
    <source>
        <dbReference type="ARBA" id="ARBA00022989"/>
    </source>
</evidence>
<keyword evidence="9" id="KW-0677">Repeat</keyword>
<feature type="transmembrane region" description="Helical" evidence="14">
    <location>
        <begin position="86"/>
        <end position="109"/>
    </location>
</feature>
<dbReference type="PANTHER" id="PTHR10791:SF43">
    <property type="entry name" value="SUGAR TRANSPORTER SWEET-RELATED"/>
    <property type="match status" value="1"/>
</dbReference>
<name>A0A914CA81_9BILA</name>
<protein>
    <recommendedName>
        <fullName evidence="4">Sugar transporter SWEET1</fullName>
    </recommendedName>
</protein>
<feature type="transmembrane region" description="Helical" evidence="14">
    <location>
        <begin position="175"/>
        <end position="197"/>
    </location>
</feature>
<dbReference type="GO" id="GO:0051119">
    <property type="term" value="F:sugar transmembrane transporter activity"/>
    <property type="evidence" value="ECO:0007669"/>
    <property type="project" value="InterPro"/>
</dbReference>
<dbReference type="FunFam" id="1.20.1280.290:FF:000004">
    <property type="entry name" value="Sugar transporter SWEET"/>
    <property type="match status" value="1"/>
</dbReference>
<evidence type="ECO:0000256" key="13">
    <source>
        <dbReference type="ARBA" id="ARBA00055578"/>
    </source>
</evidence>
<evidence type="ECO:0000256" key="7">
    <source>
        <dbReference type="ARBA" id="ARBA00022597"/>
    </source>
</evidence>
<dbReference type="Pfam" id="PF03083">
    <property type="entry name" value="MtN3_slv"/>
    <property type="match status" value="2"/>
</dbReference>
<keyword evidence="10 14" id="KW-1133">Transmembrane helix</keyword>
<reference evidence="16" key="1">
    <citation type="submission" date="2022-11" db="UniProtKB">
        <authorList>
            <consortium name="WormBaseParasite"/>
        </authorList>
    </citation>
    <scope>IDENTIFICATION</scope>
</reference>
<keyword evidence="12 14" id="KW-0472">Membrane</keyword>
<dbReference type="InterPro" id="IPR047664">
    <property type="entry name" value="SWEET"/>
</dbReference>
<feature type="transmembrane region" description="Helical" evidence="14">
    <location>
        <begin position="144"/>
        <end position="168"/>
    </location>
</feature>
<dbReference type="WBParaSite" id="ACRNAN_Path_708.g2659.t1">
    <property type="protein sequence ID" value="ACRNAN_Path_708.g2659.t1"/>
    <property type="gene ID" value="ACRNAN_Path_708.g2659"/>
</dbReference>
<comment type="similarity">
    <text evidence="3">Belongs to the SWEET sugar transporter family.</text>
</comment>
<feature type="transmembrane region" description="Helical" evidence="14">
    <location>
        <begin position="61"/>
        <end position="80"/>
    </location>
</feature>
<evidence type="ECO:0000256" key="5">
    <source>
        <dbReference type="ARBA" id="ARBA00022448"/>
    </source>
</evidence>
<sequence length="365" mass="40507">MEVAIEKMEMLENGTIIEMVEEPITLLSVLSITAIVSTVSLFFCGIPICVDIWRRKSTDEISGFPFIMGFLGGTFWLRYGLLKMDFTMITVNVVGVTLMFTYTMFYVFYTQKRTSILLQVTLVFSLIASMLFLVQTYTTKVLDPLGFICMTFNIINFGAPLAGIGVVLRKKCCDTLPFPLCTANFLVSSQWCLYGFLVNDIYIIIPNAAGMGLAILQLSLFLIFPRAVGEKAVLSYCLGSCGGLGDNKDIAKKAMDKKDSSKRSFNILRRCCFRGSTTSCTSSSHPAPTILSGVSTDNVDEIPESMPLPVGENPKFDKIPELDDLEENWHEAEGKFAQSNCTMITNFSETDETDQNQPECKISTI</sequence>
<dbReference type="GO" id="GO:0005886">
    <property type="term" value="C:plasma membrane"/>
    <property type="evidence" value="ECO:0007669"/>
    <property type="project" value="UniProtKB-SubCell"/>
</dbReference>
<evidence type="ECO:0000256" key="3">
    <source>
        <dbReference type="ARBA" id="ARBA00007809"/>
    </source>
</evidence>
<evidence type="ECO:0000256" key="6">
    <source>
        <dbReference type="ARBA" id="ARBA00022475"/>
    </source>
</evidence>
<evidence type="ECO:0000313" key="15">
    <source>
        <dbReference type="Proteomes" id="UP000887540"/>
    </source>
</evidence>
<comment type="function">
    <text evidence="13">Mediates both low-affinity uptake and efflux of sugar across the membrane.</text>
</comment>
<evidence type="ECO:0000256" key="12">
    <source>
        <dbReference type="ARBA" id="ARBA00023136"/>
    </source>
</evidence>
<evidence type="ECO:0000313" key="16">
    <source>
        <dbReference type="WBParaSite" id="ACRNAN_Path_708.g2659.t1"/>
    </source>
</evidence>
<dbReference type="AlphaFoldDB" id="A0A914CA81"/>
<feature type="transmembrane region" description="Helical" evidence="14">
    <location>
        <begin position="203"/>
        <end position="224"/>
    </location>
</feature>
<evidence type="ECO:0000256" key="1">
    <source>
        <dbReference type="ARBA" id="ARBA00004651"/>
    </source>
</evidence>
<feature type="transmembrane region" description="Helical" evidence="14">
    <location>
        <begin position="116"/>
        <end position="138"/>
    </location>
</feature>
<proteinExistence type="inferred from homology"/>
<feature type="transmembrane region" description="Helical" evidence="14">
    <location>
        <begin position="24"/>
        <end position="49"/>
    </location>
</feature>
<evidence type="ECO:0000256" key="8">
    <source>
        <dbReference type="ARBA" id="ARBA00022692"/>
    </source>
</evidence>
<dbReference type="InterPro" id="IPR004316">
    <property type="entry name" value="SWEET_rpt"/>
</dbReference>
<keyword evidence="8 14" id="KW-0812">Transmembrane</keyword>
<dbReference type="FunFam" id="1.20.1280.290:FF:000010">
    <property type="entry name" value="Sugar transporter SWEET"/>
    <property type="match status" value="1"/>
</dbReference>
<dbReference type="Gene3D" id="1.20.1280.290">
    <property type="match status" value="2"/>
</dbReference>
<evidence type="ECO:0000256" key="14">
    <source>
        <dbReference type="SAM" id="Phobius"/>
    </source>
</evidence>
<evidence type="ECO:0000256" key="4">
    <source>
        <dbReference type="ARBA" id="ARBA00021741"/>
    </source>
</evidence>
<dbReference type="GO" id="GO:0000139">
    <property type="term" value="C:Golgi membrane"/>
    <property type="evidence" value="ECO:0007669"/>
    <property type="project" value="UniProtKB-SubCell"/>
</dbReference>
<organism evidence="15 16">
    <name type="scientific">Acrobeloides nanus</name>
    <dbReference type="NCBI Taxonomy" id="290746"/>
    <lineage>
        <taxon>Eukaryota</taxon>
        <taxon>Metazoa</taxon>
        <taxon>Ecdysozoa</taxon>
        <taxon>Nematoda</taxon>
        <taxon>Chromadorea</taxon>
        <taxon>Rhabditida</taxon>
        <taxon>Tylenchina</taxon>
        <taxon>Cephalobomorpha</taxon>
        <taxon>Cephaloboidea</taxon>
        <taxon>Cephalobidae</taxon>
        <taxon>Acrobeloides</taxon>
    </lineage>
</organism>
<evidence type="ECO:0000256" key="2">
    <source>
        <dbReference type="ARBA" id="ARBA00004653"/>
    </source>
</evidence>
<keyword evidence="5" id="KW-0813">Transport</keyword>
<evidence type="ECO:0000256" key="9">
    <source>
        <dbReference type="ARBA" id="ARBA00022737"/>
    </source>
</evidence>
<dbReference type="PANTHER" id="PTHR10791">
    <property type="entry name" value="RAG1-ACTIVATING PROTEIN 1"/>
    <property type="match status" value="1"/>
</dbReference>
<comment type="subcellular location">
    <subcellularLocation>
        <location evidence="1">Cell membrane</location>
        <topology evidence="1">Multi-pass membrane protein</topology>
    </subcellularLocation>
    <subcellularLocation>
        <location evidence="2">Golgi apparatus membrane</location>
        <topology evidence="2">Multi-pass membrane protein</topology>
    </subcellularLocation>
</comment>